<dbReference type="AlphaFoldDB" id="A0A7R9CVM1"/>
<name>A0A7R9CVM1_TIMPO</name>
<feature type="compositionally biased region" description="Basic and acidic residues" evidence="1">
    <location>
        <begin position="449"/>
        <end position="467"/>
    </location>
</feature>
<feature type="compositionally biased region" description="Basic and acidic residues" evidence="1">
    <location>
        <begin position="623"/>
        <end position="651"/>
    </location>
</feature>
<feature type="transmembrane region" description="Helical" evidence="2">
    <location>
        <begin position="57"/>
        <end position="76"/>
    </location>
</feature>
<feature type="compositionally biased region" description="Polar residues" evidence="1">
    <location>
        <begin position="184"/>
        <end position="193"/>
    </location>
</feature>
<feature type="compositionally biased region" description="Basic and acidic residues" evidence="1">
    <location>
        <begin position="364"/>
        <end position="373"/>
    </location>
</feature>
<feature type="region of interest" description="Disordered" evidence="1">
    <location>
        <begin position="599"/>
        <end position="801"/>
    </location>
</feature>
<organism evidence="3">
    <name type="scientific">Timema poppense</name>
    <name type="common">Walking stick</name>
    <dbReference type="NCBI Taxonomy" id="170557"/>
    <lineage>
        <taxon>Eukaryota</taxon>
        <taxon>Metazoa</taxon>
        <taxon>Ecdysozoa</taxon>
        <taxon>Arthropoda</taxon>
        <taxon>Hexapoda</taxon>
        <taxon>Insecta</taxon>
        <taxon>Pterygota</taxon>
        <taxon>Neoptera</taxon>
        <taxon>Polyneoptera</taxon>
        <taxon>Phasmatodea</taxon>
        <taxon>Timematodea</taxon>
        <taxon>Timematoidea</taxon>
        <taxon>Timematidae</taxon>
        <taxon>Timema</taxon>
    </lineage>
</organism>
<feature type="compositionally biased region" description="Polar residues" evidence="1">
    <location>
        <begin position="282"/>
        <end position="293"/>
    </location>
</feature>
<feature type="transmembrane region" description="Helical" evidence="2">
    <location>
        <begin position="120"/>
        <end position="138"/>
    </location>
</feature>
<feature type="compositionally biased region" description="Polar residues" evidence="1">
    <location>
        <begin position="241"/>
        <end position="251"/>
    </location>
</feature>
<feature type="region of interest" description="Disordered" evidence="1">
    <location>
        <begin position="241"/>
        <end position="404"/>
    </location>
</feature>
<protein>
    <submittedName>
        <fullName evidence="3">Uncharacterized protein</fullName>
    </submittedName>
</protein>
<feature type="compositionally biased region" description="Basic and acidic residues" evidence="1">
    <location>
        <begin position="683"/>
        <end position="708"/>
    </location>
</feature>
<evidence type="ECO:0000256" key="1">
    <source>
        <dbReference type="SAM" id="MobiDB-lite"/>
    </source>
</evidence>
<evidence type="ECO:0000256" key="2">
    <source>
        <dbReference type="SAM" id="Phobius"/>
    </source>
</evidence>
<feature type="compositionally biased region" description="Basic and acidic residues" evidence="1">
    <location>
        <begin position="571"/>
        <end position="580"/>
    </location>
</feature>
<keyword evidence="2" id="KW-0472">Membrane</keyword>
<keyword evidence="2" id="KW-1133">Transmembrane helix</keyword>
<feature type="compositionally biased region" description="Polar residues" evidence="1">
    <location>
        <begin position="332"/>
        <end position="352"/>
    </location>
</feature>
<feature type="transmembrane region" description="Helical" evidence="2">
    <location>
        <begin position="88"/>
        <end position="108"/>
    </location>
</feature>
<feature type="compositionally biased region" description="Acidic residues" evidence="1">
    <location>
        <begin position="390"/>
        <end position="399"/>
    </location>
</feature>
<gene>
    <name evidence="3" type="ORF">TPSB3V08_LOCUS3988</name>
</gene>
<feature type="compositionally biased region" description="Polar residues" evidence="1">
    <location>
        <begin position="733"/>
        <end position="742"/>
    </location>
</feature>
<accession>A0A7R9CVM1</accession>
<keyword evidence="2" id="KW-0812">Transmembrane</keyword>
<sequence>MATNGTLELLCITCIIYKRVMDDVEDRMTVQREKLSRAWSLLNKITWDVNGSSFADITYGGYTIICMGLLIGHLCSALTHPVRIMENFFLGLGTVMFVVAGSVVFASLDMVPPELVPHSAALGVLSLVTALLFLLDIGTGGGRRKAYLARVKKKPPPSKATQTDVGQIVYDATKSLDLLGHGQKFTSKQSSPEAEQRVANGRPSSPIHRLSNGNVSVVEGRPLNGHVGETNGLFLRMEQQQQRMENGNSFPSAHPQLMDRGLVSGPNGENGQSFPSGGGQANGHTDQKLTNGYPSAKNKVPPPTSPKPKTDDSFFTQLRSSLKGKNRGPEETTYQRYPSNTPDLTQLNNGFQGYSDHPPSGDLDQTRPEERRTPVQGIRKRREEERRDDSSEEEEDDSDREARDMVRVPTVTFLGRESYRDRLRPVHLLPMTPLTGDRPSTTDPLPSLLDRDRRRASGRRGTEEVDTPRGYSVVLPRGRSVEAPRDVTKELDRALSDREREKRLFESRRLVQKHFAEEETHGRRHLPVALEVPEDITREVEEAFKGIDREILEGGKKSKKRSPDQVPQGGKHRDVDFPEELARQMEMAYAEIERKKLLLDSKSKSSPKKSPSDEEPQLGWYERVVDLPEDITRQIEEEFEKRERAMFESKKGRAPHHKKQSPGSEDGLPKRHRTVEFATPSPESDHWRYDSRDANLSRSSSRMDERESPSTPLDPGYVLHRAHNWPETGARTPAQSPKASSSDEAERALSAPSSPPVRGRGGSSLLVRKESTGPPTVVRIGAREVDYEDDDVPGGGGSLTTQLLQKWFRQKHGKDSKMASNP</sequence>
<evidence type="ECO:0000313" key="3">
    <source>
        <dbReference type="EMBL" id="CAD7403305.1"/>
    </source>
</evidence>
<feature type="region of interest" description="Disordered" evidence="1">
    <location>
        <begin position="429"/>
        <end position="467"/>
    </location>
</feature>
<reference evidence="3" key="1">
    <citation type="submission" date="2020-11" db="EMBL/GenBank/DDBJ databases">
        <authorList>
            <person name="Tran Van P."/>
        </authorList>
    </citation>
    <scope>NUCLEOTIDE SEQUENCE</scope>
</reference>
<feature type="region of interest" description="Disordered" evidence="1">
    <location>
        <begin position="183"/>
        <end position="224"/>
    </location>
</feature>
<feature type="region of interest" description="Disordered" evidence="1">
    <location>
        <begin position="549"/>
        <end position="580"/>
    </location>
</feature>
<proteinExistence type="predicted"/>
<dbReference type="EMBL" id="OD001827">
    <property type="protein sequence ID" value="CAD7403305.1"/>
    <property type="molecule type" value="Genomic_DNA"/>
</dbReference>